<feature type="region of interest" description="Disordered" evidence="1">
    <location>
        <begin position="445"/>
        <end position="464"/>
    </location>
</feature>
<dbReference type="PANTHER" id="PTHR14815">
    <property type="entry name" value="DDB1- AND CUL4-ASSOCIATED FACTOR 17"/>
    <property type="match status" value="1"/>
</dbReference>
<evidence type="ECO:0000313" key="3">
    <source>
        <dbReference type="WBParaSite" id="PSAMB.scaffold4808size13476.g25223.t1"/>
    </source>
</evidence>
<dbReference type="WBParaSite" id="PSAMB.scaffold4808size13476.g25223.t1">
    <property type="protein sequence ID" value="PSAMB.scaffold4808size13476.g25223.t1"/>
    <property type="gene ID" value="PSAMB.scaffold4808size13476.g25223"/>
</dbReference>
<proteinExistence type="predicted"/>
<dbReference type="AlphaFoldDB" id="A0A914WTI5"/>
<dbReference type="PANTHER" id="PTHR14815:SF2">
    <property type="entry name" value="DDB1- AND CUL4-ASSOCIATED FACTOR 17"/>
    <property type="match status" value="1"/>
</dbReference>
<dbReference type="Pfam" id="PF15802">
    <property type="entry name" value="DCAF17"/>
    <property type="match status" value="1"/>
</dbReference>
<name>A0A914WTI5_9BILA</name>
<organism evidence="2 3">
    <name type="scientific">Plectus sambesii</name>
    <dbReference type="NCBI Taxonomy" id="2011161"/>
    <lineage>
        <taxon>Eukaryota</taxon>
        <taxon>Metazoa</taxon>
        <taxon>Ecdysozoa</taxon>
        <taxon>Nematoda</taxon>
        <taxon>Chromadorea</taxon>
        <taxon>Plectida</taxon>
        <taxon>Plectina</taxon>
        <taxon>Plectoidea</taxon>
        <taxon>Plectidae</taxon>
        <taxon>Plectus</taxon>
    </lineage>
</organism>
<feature type="region of interest" description="Disordered" evidence="1">
    <location>
        <begin position="531"/>
        <end position="570"/>
    </location>
</feature>
<keyword evidence="2" id="KW-1185">Reference proteome</keyword>
<accession>A0A914WTI5</accession>
<dbReference type="GO" id="GO:0016567">
    <property type="term" value="P:protein ubiquitination"/>
    <property type="evidence" value="ECO:0007669"/>
    <property type="project" value="InterPro"/>
</dbReference>
<evidence type="ECO:0000313" key="2">
    <source>
        <dbReference type="Proteomes" id="UP000887566"/>
    </source>
</evidence>
<dbReference type="Proteomes" id="UP000887566">
    <property type="component" value="Unplaced"/>
</dbReference>
<protein>
    <submittedName>
        <fullName evidence="3">Uncharacterized protein</fullName>
    </submittedName>
</protein>
<evidence type="ECO:0000256" key="1">
    <source>
        <dbReference type="SAM" id="MobiDB-lite"/>
    </source>
</evidence>
<dbReference type="GO" id="GO:0080008">
    <property type="term" value="C:Cul4-RING E3 ubiquitin ligase complex"/>
    <property type="evidence" value="ECO:0007669"/>
    <property type="project" value="TreeGrafter"/>
</dbReference>
<reference evidence="3" key="1">
    <citation type="submission" date="2022-11" db="UniProtKB">
        <authorList>
            <consortium name="WormBaseParasite"/>
        </authorList>
    </citation>
    <scope>IDENTIFICATION</scope>
</reference>
<sequence>MEAAGSSGQKIDHNYHFNRQLRDRELGRYRSNDRHVWKMARKVILSETRQYSERIVYDVKGPCAFENRRLYWNKYRSVVCAESGRRLFDVPLMPNERVEDSLLFEYGREDESYTPRWLILLTTRSRLLFVNLDSGVIEYQFQLPKDCRFRVLQWNKEGESICVQGRQRKPSTPDGRETSARRRSNLQPRSDGGAHPESVLALFDVWPLKFVGMLQLKEELFGVVQNAMVMNNMLVLFRQKPQEFCAFDATTIINDRTHSVYRPFELSDGSSVLDFTIDLESAPPALFSYSGNCSSVEFAAFPFHMLAAPTAREGPYRLCTADRSQQPPVMNGIDLRQASLMRVSSDMPSVFFHMDDSGHILKCDGRFLSCLKLRRRSNDSRMDLHQLWSTEVVTEYAGGLDTTVTQSGRRVNRLNSSLLNGFPVIDSVAYDGYLDVLVVVMHSSDDSASPRHSSSSFSSDDDLEPEEFRGQVLLIDNSNGRILRRFGLPEPWLELTTHAVDLSMDMLVHVQKASNASKCFMHTLVEPGAIAWTEDDPPTSRLPTSKNASHRRRRTQESTPSRQSKRIRQR</sequence>
<feature type="region of interest" description="Disordered" evidence="1">
    <location>
        <begin position="164"/>
        <end position="194"/>
    </location>
</feature>
<dbReference type="InterPro" id="IPR031620">
    <property type="entry name" value="DCAF17"/>
</dbReference>